<evidence type="ECO:0000256" key="2">
    <source>
        <dbReference type="ARBA" id="ARBA00023180"/>
    </source>
</evidence>
<proteinExistence type="predicted"/>
<sequence>VRSIVSPKLVTGNVGDLKEVECKVTAAQAAADITWILNGRDITSDAHAEIRPNNLNGSFVTLSTLHLVLNPVDNGQELGCVVSHHTLADPEITTVPITVISTVEVSPQLVSGYVGALQEVECSVTAVQAAANITWTLDGRDITSDAHAEIRPNNLNGSFVTLSTLQHVLSPEDNGQELGCVVSHPTLADPEITTVPIRVCGGEYNSSSGVIRHPVSGDQYQNNEDCTWIIRAAGVDTITITFDSLDTERWYDVLTIR</sequence>
<dbReference type="PROSITE" id="PS50835">
    <property type="entry name" value="IG_LIKE"/>
    <property type="match status" value="1"/>
</dbReference>
<accession>A0AAV2RJX7</accession>
<dbReference type="Proteomes" id="UP001497623">
    <property type="component" value="Unassembled WGS sequence"/>
</dbReference>
<evidence type="ECO:0000259" key="4">
    <source>
        <dbReference type="PROSITE" id="PS01180"/>
    </source>
</evidence>
<keyword evidence="1" id="KW-1015">Disulfide bond</keyword>
<dbReference type="InterPro" id="IPR051755">
    <property type="entry name" value="Ig-like_CS_Receptor"/>
</dbReference>
<dbReference type="Gene3D" id="2.60.40.10">
    <property type="entry name" value="Immunoglobulins"/>
    <property type="match status" value="2"/>
</dbReference>
<organism evidence="6 7">
    <name type="scientific">Meganyctiphanes norvegica</name>
    <name type="common">Northern krill</name>
    <name type="synonym">Thysanopoda norvegica</name>
    <dbReference type="NCBI Taxonomy" id="48144"/>
    <lineage>
        <taxon>Eukaryota</taxon>
        <taxon>Metazoa</taxon>
        <taxon>Ecdysozoa</taxon>
        <taxon>Arthropoda</taxon>
        <taxon>Crustacea</taxon>
        <taxon>Multicrustacea</taxon>
        <taxon>Malacostraca</taxon>
        <taxon>Eumalacostraca</taxon>
        <taxon>Eucarida</taxon>
        <taxon>Euphausiacea</taxon>
        <taxon>Euphausiidae</taxon>
        <taxon>Meganyctiphanes</taxon>
    </lineage>
</organism>
<dbReference type="PANTHER" id="PTHR19971">
    <property type="entry name" value="SIGNAL-REGULATORY PROTEIN BETA"/>
    <property type="match status" value="1"/>
</dbReference>
<gene>
    <name evidence="6" type="ORF">MNOR_LOCUS25597</name>
</gene>
<dbReference type="InterPro" id="IPR007110">
    <property type="entry name" value="Ig-like_dom"/>
</dbReference>
<dbReference type="Gene3D" id="2.60.120.290">
    <property type="entry name" value="Spermadhesin, CUB domain"/>
    <property type="match status" value="1"/>
</dbReference>
<dbReference type="SUPFAM" id="SSF48726">
    <property type="entry name" value="Immunoglobulin"/>
    <property type="match status" value="2"/>
</dbReference>
<evidence type="ECO:0000256" key="3">
    <source>
        <dbReference type="PROSITE-ProRule" id="PRU00059"/>
    </source>
</evidence>
<keyword evidence="2" id="KW-0325">Glycoprotein</keyword>
<dbReference type="EMBL" id="CAXKWB010024641">
    <property type="protein sequence ID" value="CAL4126415.1"/>
    <property type="molecule type" value="Genomic_DNA"/>
</dbReference>
<dbReference type="SUPFAM" id="SSF49854">
    <property type="entry name" value="Spermadhesin, CUB domain"/>
    <property type="match status" value="1"/>
</dbReference>
<dbReference type="InterPro" id="IPR013783">
    <property type="entry name" value="Ig-like_fold"/>
</dbReference>
<dbReference type="InterPro" id="IPR035914">
    <property type="entry name" value="Sperma_CUB_dom_sf"/>
</dbReference>
<dbReference type="InterPro" id="IPR000859">
    <property type="entry name" value="CUB_dom"/>
</dbReference>
<evidence type="ECO:0000259" key="5">
    <source>
        <dbReference type="PROSITE" id="PS50835"/>
    </source>
</evidence>
<comment type="caution">
    <text evidence="3">Lacks conserved residue(s) required for the propagation of feature annotation.</text>
</comment>
<name>A0AAV2RJX7_MEGNR</name>
<dbReference type="CDD" id="cd00041">
    <property type="entry name" value="CUB"/>
    <property type="match status" value="1"/>
</dbReference>
<protein>
    <submittedName>
        <fullName evidence="6">Uncharacterized protein</fullName>
    </submittedName>
</protein>
<dbReference type="Pfam" id="PF00431">
    <property type="entry name" value="CUB"/>
    <property type="match status" value="1"/>
</dbReference>
<reference evidence="6 7" key="1">
    <citation type="submission" date="2024-05" db="EMBL/GenBank/DDBJ databases">
        <authorList>
            <person name="Wallberg A."/>
        </authorList>
    </citation>
    <scope>NUCLEOTIDE SEQUENCE [LARGE SCALE GENOMIC DNA]</scope>
</reference>
<feature type="non-terminal residue" evidence="6">
    <location>
        <position position="1"/>
    </location>
</feature>
<keyword evidence="7" id="KW-1185">Reference proteome</keyword>
<dbReference type="AlphaFoldDB" id="A0AAV2RJX7"/>
<evidence type="ECO:0000256" key="1">
    <source>
        <dbReference type="ARBA" id="ARBA00023157"/>
    </source>
</evidence>
<feature type="domain" description="Ig-like" evidence="5">
    <location>
        <begin position="90"/>
        <end position="193"/>
    </location>
</feature>
<comment type="caution">
    <text evidence="6">The sequence shown here is derived from an EMBL/GenBank/DDBJ whole genome shotgun (WGS) entry which is preliminary data.</text>
</comment>
<dbReference type="InterPro" id="IPR013162">
    <property type="entry name" value="CD80_C2-set"/>
</dbReference>
<evidence type="ECO:0000313" key="6">
    <source>
        <dbReference type="EMBL" id="CAL4126415.1"/>
    </source>
</evidence>
<dbReference type="InterPro" id="IPR036179">
    <property type="entry name" value="Ig-like_dom_sf"/>
</dbReference>
<dbReference type="PROSITE" id="PS01180">
    <property type="entry name" value="CUB"/>
    <property type="match status" value="1"/>
</dbReference>
<evidence type="ECO:0000313" key="7">
    <source>
        <dbReference type="Proteomes" id="UP001497623"/>
    </source>
</evidence>
<feature type="domain" description="CUB" evidence="4">
    <location>
        <begin position="200"/>
        <end position="257"/>
    </location>
</feature>
<dbReference type="Pfam" id="PF08205">
    <property type="entry name" value="C2-set_2"/>
    <property type="match status" value="2"/>
</dbReference>